<dbReference type="InterPro" id="IPR023214">
    <property type="entry name" value="HAD_sf"/>
</dbReference>
<dbReference type="NCBIfam" id="TIGR01549">
    <property type="entry name" value="HAD-SF-IA-v1"/>
    <property type="match status" value="1"/>
</dbReference>
<dbReference type="PANTHER" id="PTHR43434">
    <property type="entry name" value="PHOSPHOGLYCOLATE PHOSPHATASE"/>
    <property type="match status" value="1"/>
</dbReference>
<reference evidence="1 2" key="1">
    <citation type="submission" date="2020-11" db="EMBL/GenBank/DDBJ databases">
        <title>Sequencing the genomes of 1000 actinobacteria strains.</title>
        <authorList>
            <person name="Klenk H.-P."/>
        </authorList>
    </citation>
    <scope>NUCLEOTIDE SEQUENCE [LARGE SCALE GENOMIC DNA]</scope>
    <source>
        <strain evidence="1 2">DSM 101695</strain>
    </source>
</reference>
<dbReference type="InterPro" id="IPR036412">
    <property type="entry name" value="HAD-like_sf"/>
</dbReference>
<dbReference type="PANTHER" id="PTHR43434:SF1">
    <property type="entry name" value="PHOSPHOGLYCOLATE PHOSPHATASE"/>
    <property type="match status" value="1"/>
</dbReference>
<dbReference type="InterPro" id="IPR023198">
    <property type="entry name" value="PGP-like_dom2"/>
</dbReference>
<accession>A0ABS0JUY5</accession>
<dbReference type="SUPFAM" id="SSF56784">
    <property type="entry name" value="HAD-like"/>
    <property type="match status" value="1"/>
</dbReference>
<dbReference type="InterPro" id="IPR006439">
    <property type="entry name" value="HAD-SF_hydro_IA"/>
</dbReference>
<dbReference type="GO" id="GO:0016787">
    <property type="term" value="F:hydrolase activity"/>
    <property type="evidence" value="ECO:0007669"/>
    <property type="project" value="UniProtKB-KW"/>
</dbReference>
<name>A0ABS0JUY5_9ACTN</name>
<keyword evidence="2" id="KW-1185">Reference proteome</keyword>
<dbReference type="InterPro" id="IPR050155">
    <property type="entry name" value="HAD-like_hydrolase_sf"/>
</dbReference>
<evidence type="ECO:0000313" key="1">
    <source>
        <dbReference type="EMBL" id="MBG6100172.1"/>
    </source>
</evidence>
<proteinExistence type="predicted"/>
<dbReference type="RefSeq" id="WP_196919381.1">
    <property type="nucleotide sequence ID" value="NZ_JADOTY010000001.1"/>
</dbReference>
<organism evidence="1 2">
    <name type="scientific">Micromonospora vinacea</name>
    <dbReference type="NCBI Taxonomy" id="709878"/>
    <lineage>
        <taxon>Bacteria</taxon>
        <taxon>Bacillati</taxon>
        <taxon>Actinomycetota</taxon>
        <taxon>Actinomycetes</taxon>
        <taxon>Micromonosporales</taxon>
        <taxon>Micromonosporaceae</taxon>
        <taxon>Micromonospora</taxon>
    </lineage>
</organism>
<dbReference type="Gene3D" id="3.40.50.1000">
    <property type="entry name" value="HAD superfamily/HAD-like"/>
    <property type="match status" value="1"/>
</dbReference>
<dbReference type="Proteomes" id="UP000631791">
    <property type="component" value="Unassembled WGS sequence"/>
</dbReference>
<comment type="caution">
    <text evidence="1">The sequence shown here is derived from an EMBL/GenBank/DDBJ whole genome shotgun (WGS) entry which is preliminary data.</text>
</comment>
<dbReference type="EMBL" id="JADOTY010000001">
    <property type="protein sequence ID" value="MBG6100172.1"/>
    <property type="molecule type" value="Genomic_DNA"/>
</dbReference>
<dbReference type="InterPro" id="IPR041492">
    <property type="entry name" value="HAD_2"/>
</dbReference>
<dbReference type="CDD" id="cd01427">
    <property type="entry name" value="HAD_like"/>
    <property type="match status" value="1"/>
</dbReference>
<dbReference type="Gene3D" id="1.10.150.240">
    <property type="entry name" value="Putative phosphatase, domain 2"/>
    <property type="match status" value="1"/>
</dbReference>
<evidence type="ECO:0000313" key="2">
    <source>
        <dbReference type="Proteomes" id="UP000631791"/>
    </source>
</evidence>
<dbReference type="Pfam" id="PF13419">
    <property type="entry name" value="HAD_2"/>
    <property type="match status" value="1"/>
</dbReference>
<gene>
    <name evidence="1" type="ORF">IW249_000586</name>
</gene>
<sequence length="232" mass="24492">MNARYSVAQVLSDTGPLLLDFGGPVCSVFATLADFTVVAELRRVIDEQAVEIPAHIRAVDDPLEVLRFVATVGEQSLVEQVEDALCRAELAAVGGASPTPYAREVIVAAHETRRPVAIVSNNSAAAIARYLAVHRLSRYVVGTIGRAHAAPSLKKPNPAPVLQAVVAVGADPSDCVLVGDSTSDIKGGQAAGVRTIGFANKPGKRRRLLSAGADTITERSEWMRKIATALHQ</sequence>
<keyword evidence="1" id="KW-0378">Hydrolase</keyword>
<protein>
    <submittedName>
        <fullName evidence="1">HAD superfamily hydrolase (TIGR01549 family)</fullName>
    </submittedName>
</protein>